<name>A0ABU9M0P8_9BACT</name>
<dbReference type="Proteomes" id="UP001479606">
    <property type="component" value="Unassembled WGS sequence"/>
</dbReference>
<organism evidence="1 2">
    <name type="scientific">Hymenobacter segetis</name>
    <dbReference type="NCBI Taxonomy" id="2025509"/>
    <lineage>
        <taxon>Bacteria</taxon>
        <taxon>Pseudomonadati</taxon>
        <taxon>Bacteroidota</taxon>
        <taxon>Cytophagia</taxon>
        <taxon>Cytophagales</taxon>
        <taxon>Hymenobacteraceae</taxon>
        <taxon>Hymenobacter</taxon>
    </lineage>
</organism>
<dbReference type="EMBL" id="JBCEVZ010000067">
    <property type="protein sequence ID" value="MEL5996328.1"/>
    <property type="molecule type" value="Genomic_DNA"/>
</dbReference>
<sequence>MASEQLKKVFLSASIPLPGRNAKYFNTVDITAVRDAIIALTTVVLPKHVLVWGGHPSITPLIYYVMERLGLNIQEHVKLYQSLWFEGSFPDDNNKFENVIFTPKGKDILASIGLMREQMLSENQFSAAVFIGGMDGIEDEYKMFVEMHPSALILPIASTGAATKVVYDNKLPVKFKNPRLLKDYGYMSLFQNLLLEQI</sequence>
<evidence type="ECO:0000313" key="1">
    <source>
        <dbReference type="EMBL" id="MEL5996328.1"/>
    </source>
</evidence>
<evidence type="ECO:0000313" key="2">
    <source>
        <dbReference type="Proteomes" id="UP001479606"/>
    </source>
</evidence>
<protein>
    <submittedName>
        <fullName evidence="1">Uncharacterized protein</fullName>
    </submittedName>
</protein>
<dbReference type="RefSeq" id="WP_342300687.1">
    <property type="nucleotide sequence ID" value="NZ_JBCEVZ010000067.1"/>
</dbReference>
<keyword evidence="2" id="KW-1185">Reference proteome</keyword>
<dbReference type="Pfam" id="PF18180">
    <property type="entry name" value="LD_cluster3"/>
    <property type="match status" value="1"/>
</dbReference>
<comment type="caution">
    <text evidence="1">The sequence shown here is derived from an EMBL/GenBank/DDBJ whole genome shotgun (WGS) entry which is preliminary data.</text>
</comment>
<proteinExistence type="predicted"/>
<reference evidence="1 2" key="1">
    <citation type="journal article" date="2018" name="Arch. Microbiol.">
        <title>Hymenobacter segetis sp. nov., isolated from soil.</title>
        <authorList>
            <person name="Ten L.N."/>
            <person name="Lim S.J."/>
            <person name="Kim B.O."/>
            <person name="Kang I.K."/>
            <person name="Jung H.Y."/>
        </authorList>
    </citation>
    <scope>NUCLEOTIDE SEQUENCE [LARGE SCALE GENOMIC DNA]</scope>
    <source>
        <strain evidence="1 2">S7-3-11</strain>
    </source>
</reference>
<dbReference type="InterPro" id="IPR041197">
    <property type="entry name" value="LD_cluster3"/>
</dbReference>
<gene>
    <name evidence="1" type="ORF">AAFH49_19090</name>
</gene>
<accession>A0ABU9M0P8</accession>